<dbReference type="RefSeq" id="WP_197522434.1">
    <property type="nucleotide sequence ID" value="NZ_CACRYJ010000025.1"/>
</dbReference>
<accession>A0A7M4DIE9</accession>
<proteinExistence type="predicted"/>
<dbReference type="GO" id="GO:0008080">
    <property type="term" value="F:N-acetyltransferase activity"/>
    <property type="evidence" value="ECO:0007669"/>
    <property type="project" value="UniProtKB-ARBA"/>
</dbReference>
<comment type="caution">
    <text evidence="4">The sequence shown here is derived from an EMBL/GenBank/DDBJ whole genome shotgun (WGS) entry which is preliminary data.</text>
</comment>
<organism evidence="4 5">
    <name type="scientific">Occultella aeris</name>
    <dbReference type="NCBI Taxonomy" id="2761496"/>
    <lineage>
        <taxon>Bacteria</taxon>
        <taxon>Bacillati</taxon>
        <taxon>Actinomycetota</taxon>
        <taxon>Actinomycetes</taxon>
        <taxon>Micrococcales</taxon>
        <taxon>Ruaniaceae</taxon>
        <taxon>Occultella</taxon>
    </lineage>
</organism>
<protein>
    <submittedName>
        <fullName evidence="4">Aminoalkylphosphonic acid N-acetyltransferase</fullName>
    </submittedName>
</protein>
<dbReference type="SUPFAM" id="SSF55729">
    <property type="entry name" value="Acyl-CoA N-acyltransferases (Nat)"/>
    <property type="match status" value="1"/>
</dbReference>
<evidence type="ECO:0000256" key="1">
    <source>
        <dbReference type="ARBA" id="ARBA00022679"/>
    </source>
</evidence>
<dbReference type="InterPro" id="IPR016181">
    <property type="entry name" value="Acyl_CoA_acyltransferase"/>
</dbReference>
<evidence type="ECO:0000313" key="4">
    <source>
        <dbReference type="EMBL" id="VZO36722.1"/>
    </source>
</evidence>
<dbReference type="PANTHER" id="PTHR10545:SF29">
    <property type="entry name" value="GH14572P-RELATED"/>
    <property type="match status" value="1"/>
</dbReference>
<dbReference type="EMBL" id="CACRYJ010000025">
    <property type="protein sequence ID" value="VZO36722.1"/>
    <property type="molecule type" value="Genomic_DNA"/>
</dbReference>
<feature type="domain" description="N-acetyltransferase" evidence="3">
    <location>
        <begin position="7"/>
        <end position="160"/>
    </location>
</feature>
<gene>
    <name evidence="4" type="ORF">HALOF300_01900</name>
</gene>
<name>A0A7M4DIE9_9MICO</name>
<dbReference type="PANTHER" id="PTHR10545">
    <property type="entry name" value="DIAMINE N-ACETYLTRANSFERASE"/>
    <property type="match status" value="1"/>
</dbReference>
<keyword evidence="1 4" id="KW-0808">Transferase</keyword>
<dbReference type="InterPro" id="IPR000182">
    <property type="entry name" value="GNAT_dom"/>
</dbReference>
<evidence type="ECO:0000259" key="3">
    <source>
        <dbReference type="PROSITE" id="PS51186"/>
    </source>
</evidence>
<dbReference type="InterPro" id="IPR051016">
    <property type="entry name" value="Diverse_Substrate_AcTransf"/>
</dbReference>
<dbReference type="Proteomes" id="UP000419743">
    <property type="component" value="Unassembled WGS sequence"/>
</dbReference>
<sequence>MTTSADVRIRPATEQDSALVDTMVREIAAHQGDHVHATAADWRIALARPDVQVLLAFDGGHPAGYASTTRRFHLWSGANLLALDDLWVRPEARDRGVGRDLMLAVADLAAPEQLTIVWGARSDNEAAHRFYLRLGASMTTKALFSWNPARDVDANAHSRE</sequence>
<keyword evidence="2" id="KW-0012">Acyltransferase</keyword>
<evidence type="ECO:0000256" key="2">
    <source>
        <dbReference type="ARBA" id="ARBA00023315"/>
    </source>
</evidence>
<dbReference type="Gene3D" id="3.40.630.30">
    <property type="match status" value="1"/>
</dbReference>
<evidence type="ECO:0000313" key="5">
    <source>
        <dbReference type="Proteomes" id="UP000419743"/>
    </source>
</evidence>
<dbReference type="Pfam" id="PF00583">
    <property type="entry name" value="Acetyltransf_1"/>
    <property type="match status" value="1"/>
</dbReference>
<dbReference type="PROSITE" id="PS51186">
    <property type="entry name" value="GNAT"/>
    <property type="match status" value="1"/>
</dbReference>
<keyword evidence="5" id="KW-1185">Reference proteome</keyword>
<dbReference type="CDD" id="cd04301">
    <property type="entry name" value="NAT_SF"/>
    <property type="match status" value="1"/>
</dbReference>
<reference evidence="4 5" key="1">
    <citation type="submission" date="2019-11" db="EMBL/GenBank/DDBJ databases">
        <authorList>
            <person name="Criscuolo A."/>
        </authorList>
    </citation>
    <scope>NUCLEOTIDE SEQUENCE [LARGE SCALE GENOMIC DNA]</scope>
    <source>
        <strain evidence="4">CIP111667</strain>
    </source>
</reference>
<dbReference type="AlphaFoldDB" id="A0A7M4DIE9"/>